<protein>
    <submittedName>
        <fullName evidence="2">DUF2790 domain-containing protein</fullName>
    </submittedName>
</protein>
<proteinExistence type="predicted"/>
<dbReference type="Gene3D" id="2.30.140.50">
    <property type="entry name" value="Protein of unknown function DUF2790"/>
    <property type="match status" value="1"/>
</dbReference>
<dbReference type="EMBL" id="SWAV01000005">
    <property type="protein sequence ID" value="TKA90111.1"/>
    <property type="molecule type" value="Genomic_DNA"/>
</dbReference>
<feature type="signal peptide" evidence="1">
    <location>
        <begin position="1"/>
        <end position="27"/>
    </location>
</feature>
<evidence type="ECO:0000313" key="3">
    <source>
        <dbReference type="Proteomes" id="UP000305198"/>
    </source>
</evidence>
<evidence type="ECO:0000313" key="2">
    <source>
        <dbReference type="EMBL" id="TKA90111.1"/>
    </source>
</evidence>
<feature type="chain" id="PRO_5020753366" evidence="1">
    <location>
        <begin position="28"/>
        <end position="89"/>
    </location>
</feature>
<dbReference type="AlphaFoldDB" id="A0A4U0YKV4"/>
<sequence>MNSKKLGPPVKIVFASLGLLLSCNALGESLPITYKYGAKLDIVKVLSMSTEYTPVCKPVDRIMKYIDSSGKTRALKYRVLSAVCSSGRG</sequence>
<organism evidence="2 3">
    <name type="scientific">Halopseudomonas bauzanensis</name>
    <dbReference type="NCBI Taxonomy" id="653930"/>
    <lineage>
        <taxon>Bacteria</taxon>
        <taxon>Pseudomonadati</taxon>
        <taxon>Pseudomonadota</taxon>
        <taxon>Gammaproteobacteria</taxon>
        <taxon>Pseudomonadales</taxon>
        <taxon>Pseudomonadaceae</taxon>
        <taxon>Halopseudomonas</taxon>
    </lineage>
</organism>
<dbReference type="PROSITE" id="PS51257">
    <property type="entry name" value="PROKAR_LIPOPROTEIN"/>
    <property type="match status" value="1"/>
</dbReference>
<dbReference type="Pfam" id="PF10976">
    <property type="entry name" value="DUF2790"/>
    <property type="match status" value="1"/>
</dbReference>
<dbReference type="InterPro" id="IPR021245">
    <property type="entry name" value="DUF2790"/>
</dbReference>
<comment type="caution">
    <text evidence="2">The sequence shown here is derived from an EMBL/GenBank/DDBJ whole genome shotgun (WGS) entry which is preliminary data.</text>
</comment>
<dbReference type="RefSeq" id="WP_136869795.1">
    <property type="nucleotide sequence ID" value="NZ_SWAV01000005.1"/>
</dbReference>
<dbReference type="Proteomes" id="UP000305198">
    <property type="component" value="Unassembled WGS sequence"/>
</dbReference>
<name>A0A4U0YKV4_9GAMM</name>
<accession>A0A4U0YKV4</accession>
<gene>
    <name evidence="2" type="ORF">FA869_13300</name>
</gene>
<evidence type="ECO:0000256" key="1">
    <source>
        <dbReference type="SAM" id="SignalP"/>
    </source>
</evidence>
<keyword evidence="1" id="KW-0732">Signal</keyword>
<reference evidence="2 3" key="1">
    <citation type="submission" date="2019-04" db="EMBL/GenBank/DDBJ databases">
        <title>Crypto-aerobic microbial life in anoxic (sulfidic) marine sediments.</title>
        <authorList>
            <person name="Bhattacharya S."/>
            <person name="Roy C."/>
            <person name="Mondal N."/>
            <person name="Sarkar J."/>
            <person name="Mandal S."/>
            <person name="Rameez M.J."/>
            <person name="Ghosh W."/>
        </authorList>
    </citation>
    <scope>NUCLEOTIDE SEQUENCE [LARGE SCALE GENOMIC DNA]</scope>
    <source>
        <strain evidence="2 3">SBBB</strain>
    </source>
</reference>